<dbReference type="Gene3D" id="3.90.550.10">
    <property type="entry name" value="Spore Coat Polysaccharide Biosynthesis Protein SpsA, Chain A"/>
    <property type="match status" value="1"/>
</dbReference>
<dbReference type="AlphaFoldDB" id="U6F4Q8"/>
<dbReference type="CDD" id="cd00761">
    <property type="entry name" value="Glyco_tranf_GTA_type"/>
    <property type="match status" value="1"/>
</dbReference>
<accession>U6F4Q8</accession>
<reference evidence="2" key="1">
    <citation type="submission" date="2013-09" db="EMBL/GenBank/DDBJ databases">
        <title>Draft Genome Sequence of five Lactobacillus helveticus strains CIRM-BIA 101T, 103, 104, 951 and 953 isolated from milk product.</title>
        <authorList>
            <person name="Valence F."/>
            <person name="Chuat V."/>
            <person name="Ma L."/>
            <person name="Creno S."/>
            <person name="Falentin H."/>
            <person name="Lortal S."/>
            <person name="Bizet C."/>
            <person name="Clermont D."/>
            <person name="Loux V."/>
            <person name="Bouchier C."/>
            <person name="Cousin S."/>
        </authorList>
    </citation>
    <scope>NUCLEOTIDE SEQUENCE [LARGE SCALE GENOMIC DNA]</scope>
    <source>
        <strain evidence="2">CIRM-BIA 951</strain>
    </source>
</reference>
<dbReference type="InterPro" id="IPR001173">
    <property type="entry name" value="Glyco_trans_2-like"/>
</dbReference>
<dbReference type="HOGENOM" id="CLU_025996_25_0_9"/>
<dbReference type="EMBL" id="CBUK010000060">
    <property type="protein sequence ID" value="CDI58253.1"/>
    <property type="molecule type" value="Genomic_DNA"/>
</dbReference>
<dbReference type="PANTHER" id="PTHR22916:SF3">
    <property type="entry name" value="UDP-GLCNAC:BETAGAL BETA-1,3-N-ACETYLGLUCOSAMINYLTRANSFERASE-LIKE PROTEIN 1"/>
    <property type="match status" value="1"/>
</dbReference>
<organism evidence="2 3">
    <name type="scientific">Lactobacillus helveticus CIRM-BIA 951</name>
    <dbReference type="NCBI Taxonomy" id="1226334"/>
    <lineage>
        <taxon>Bacteria</taxon>
        <taxon>Bacillati</taxon>
        <taxon>Bacillota</taxon>
        <taxon>Bacilli</taxon>
        <taxon>Lactobacillales</taxon>
        <taxon>Lactobacillaceae</taxon>
        <taxon>Lactobacillus</taxon>
    </lineage>
</organism>
<dbReference type="Pfam" id="PF00535">
    <property type="entry name" value="Glycos_transf_2"/>
    <property type="match status" value="1"/>
</dbReference>
<dbReference type="InterPro" id="IPR029044">
    <property type="entry name" value="Nucleotide-diphossugar_trans"/>
</dbReference>
<evidence type="ECO:0000313" key="3">
    <source>
        <dbReference type="Proteomes" id="UP000017248"/>
    </source>
</evidence>
<comment type="caution">
    <text evidence="2">The sequence shown here is derived from an EMBL/GenBank/DDBJ whole genome shotgun (WGS) entry which is preliminary data.</text>
</comment>
<gene>
    <name evidence="2" type="ORF">LHCIRMBIA951_01205</name>
</gene>
<proteinExistence type="predicted"/>
<keyword evidence="3" id="KW-1185">Reference proteome</keyword>
<sequence>MNNKISIVMPTYNNEKTIGNSIRSILQQNYSNWELIIVDDGSVDKTKKICDKFASYDTRIKYYKQKNSGVSSARNYGLHKINGDLLMFVDADDSLTENALKILNSTFDKNDLDLCIYSWYEINNGSKQRHYYNRTELSATKEEYFKKIVYSSNWNNYSGGYPWNKIWKVSTLKNNRMVFFNEKLKMLEDRLFVLEALDKIKRLKVINIPLYNYYIRDESLSHLKDSKKVMEQAYELYSAIKVQYQYVKKKHISALINAQKSNLQIEINYFMTVLKSPSKVINKKQYFKVLSDFRNTKFRFLTLKYLLKYIIVKTYLFKFGIKG</sequence>
<dbReference type="RefSeq" id="WP_023190748.1">
    <property type="nucleotide sequence ID" value="NZ_HG530818.1"/>
</dbReference>
<dbReference type="SUPFAM" id="SSF53448">
    <property type="entry name" value="Nucleotide-diphospho-sugar transferases"/>
    <property type="match status" value="1"/>
</dbReference>
<dbReference type="PANTHER" id="PTHR22916">
    <property type="entry name" value="GLYCOSYLTRANSFERASE"/>
    <property type="match status" value="1"/>
</dbReference>
<dbReference type="Proteomes" id="UP000017248">
    <property type="component" value="Unassembled WGS sequence"/>
</dbReference>
<protein>
    <submittedName>
        <fullName evidence="2">EpsI</fullName>
    </submittedName>
</protein>
<name>U6F4Q8_LACHE</name>
<dbReference type="GO" id="GO:0016758">
    <property type="term" value="F:hexosyltransferase activity"/>
    <property type="evidence" value="ECO:0007669"/>
    <property type="project" value="UniProtKB-ARBA"/>
</dbReference>
<evidence type="ECO:0000313" key="2">
    <source>
        <dbReference type="EMBL" id="CDI58253.1"/>
    </source>
</evidence>
<evidence type="ECO:0000259" key="1">
    <source>
        <dbReference type="Pfam" id="PF00535"/>
    </source>
</evidence>
<feature type="domain" description="Glycosyltransferase 2-like" evidence="1">
    <location>
        <begin position="6"/>
        <end position="146"/>
    </location>
</feature>